<dbReference type="PROSITE" id="PS50894">
    <property type="entry name" value="HPT"/>
    <property type="match status" value="1"/>
</dbReference>
<dbReference type="Gene3D" id="3.40.50.2300">
    <property type="match status" value="1"/>
</dbReference>
<dbReference type="GO" id="GO:0000160">
    <property type="term" value="P:phosphorelay signal transduction system"/>
    <property type="evidence" value="ECO:0007669"/>
    <property type="project" value="UniProtKB-KW"/>
</dbReference>
<dbReference type="InterPro" id="IPR011006">
    <property type="entry name" value="CheY-like_superfamily"/>
</dbReference>
<gene>
    <name evidence="7" type="ORF">YA0853_00385</name>
</gene>
<dbReference type="GO" id="GO:0005524">
    <property type="term" value="F:ATP binding"/>
    <property type="evidence" value="ECO:0007669"/>
    <property type="project" value="UniProtKB-KW"/>
</dbReference>
<organism evidence="7 8">
    <name type="scientific">Pseudomonas rhodesiae</name>
    <dbReference type="NCBI Taxonomy" id="76760"/>
    <lineage>
        <taxon>Bacteria</taxon>
        <taxon>Pseudomonadati</taxon>
        <taxon>Pseudomonadota</taxon>
        <taxon>Gammaproteobacteria</taxon>
        <taxon>Pseudomonadales</taxon>
        <taxon>Pseudomonadaceae</taxon>
        <taxon>Pseudomonas</taxon>
    </lineage>
</organism>
<feature type="domain" description="Response regulatory" evidence="5">
    <location>
        <begin position="29"/>
        <end position="148"/>
    </location>
</feature>
<feature type="domain" description="HPt" evidence="6">
    <location>
        <begin position="176"/>
        <end position="269"/>
    </location>
</feature>
<dbReference type="PROSITE" id="PS50110">
    <property type="entry name" value="RESPONSE_REGULATORY"/>
    <property type="match status" value="1"/>
</dbReference>
<dbReference type="Pfam" id="PF00072">
    <property type="entry name" value="Response_reg"/>
    <property type="match status" value="1"/>
</dbReference>
<accession>A0A8I1DYV7</accession>
<dbReference type="RefSeq" id="WP_034111851.1">
    <property type="nucleotide sequence ID" value="NZ_BQHF01000002.1"/>
</dbReference>
<dbReference type="SMART" id="SM00448">
    <property type="entry name" value="REC"/>
    <property type="match status" value="1"/>
</dbReference>
<name>A0A8I1DYV7_9PSED</name>
<dbReference type="EMBL" id="JAEILH010000001">
    <property type="protein sequence ID" value="MBI6622121.1"/>
    <property type="molecule type" value="Genomic_DNA"/>
</dbReference>
<dbReference type="GO" id="GO:0004672">
    <property type="term" value="F:protein kinase activity"/>
    <property type="evidence" value="ECO:0007669"/>
    <property type="project" value="UniProtKB-ARBA"/>
</dbReference>
<evidence type="ECO:0000256" key="1">
    <source>
        <dbReference type="ARBA" id="ARBA00022553"/>
    </source>
</evidence>
<keyword evidence="1 4" id="KW-0597">Phosphoprotein</keyword>
<feature type="modified residue" description="Phosphohistidine" evidence="3">
    <location>
        <position position="215"/>
    </location>
</feature>
<evidence type="ECO:0000313" key="8">
    <source>
        <dbReference type="Proteomes" id="UP000645865"/>
    </source>
</evidence>
<evidence type="ECO:0000259" key="6">
    <source>
        <dbReference type="PROSITE" id="PS50894"/>
    </source>
</evidence>
<comment type="caution">
    <text evidence="7">The sequence shown here is derived from an EMBL/GenBank/DDBJ whole genome shotgun (WGS) entry which is preliminary data.</text>
</comment>
<feature type="modified residue" description="4-aspartylphosphate" evidence="4">
    <location>
        <position position="78"/>
    </location>
</feature>
<evidence type="ECO:0000256" key="3">
    <source>
        <dbReference type="PROSITE-ProRule" id="PRU00110"/>
    </source>
</evidence>
<dbReference type="PANTHER" id="PTHR45339">
    <property type="entry name" value="HYBRID SIGNAL TRANSDUCTION HISTIDINE KINASE J"/>
    <property type="match status" value="1"/>
</dbReference>
<proteinExistence type="predicted"/>
<dbReference type="InterPro" id="IPR036641">
    <property type="entry name" value="HPT_dom_sf"/>
</dbReference>
<evidence type="ECO:0000259" key="5">
    <source>
        <dbReference type="PROSITE" id="PS50110"/>
    </source>
</evidence>
<dbReference type="InterPro" id="IPR008207">
    <property type="entry name" value="Sig_transdc_His_kin_Hpt_dom"/>
</dbReference>
<sequence length="269" mass="29808">METDVSSDAVLSRELTPSTEPPLHWRHLKVLVVEDHATYRVLMGWLLKKLGLGHQLATDGQHGLAALAETPFDLVISDCQMPQMDGYTMSRAIRLREHANAQRRVPIIALTGNLVHDDPQRCRDAGMDAWLVKPLTLEQLHGVLACWLPGPSDVVPVLPKTTGWPTRAGLIEAFGDARVVDQMLVSLLREAREDTLMLDHARKIRDASLTAESLHRLVGSLAFLGMAELELRGMSLIERVHAEGVVLNEAHLDAFQADLRAYLTYLGSL</sequence>
<reference evidence="7" key="1">
    <citation type="submission" date="2020-12" db="EMBL/GenBank/DDBJ databases">
        <title>Comparative genomic insights into the epidemiology and virulence of plant pathogenic Pseudomonads from Turkey.</title>
        <authorList>
            <person name="Dillon M."/>
            <person name="Ruiz-Bedoya T."/>
            <person name="Bendalovic-Torma C."/>
            <person name="Guttman K.M."/>
            <person name="Kwak H."/>
            <person name="Middleton M.A."/>
            <person name="Wang P.W."/>
            <person name="Horuz S."/>
            <person name="Aysan Y."/>
            <person name="Guttman D.S."/>
        </authorList>
    </citation>
    <scope>NUCLEOTIDE SEQUENCE</scope>
    <source>
        <strain evidence="7">S5_IA_3a</strain>
    </source>
</reference>
<evidence type="ECO:0000256" key="2">
    <source>
        <dbReference type="ARBA" id="ARBA00023012"/>
    </source>
</evidence>
<dbReference type="GO" id="GO:0005886">
    <property type="term" value="C:plasma membrane"/>
    <property type="evidence" value="ECO:0007669"/>
    <property type="project" value="UniProtKB-SubCell"/>
</dbReference>
<evidence type="ECO:0000256" key="4">
    <source>
        <dbReference type="PROSITE-ProRule" id="PRU00169"/>
    </source>
</evidence>
<dbReference type="SUPFAM" id="SSF47226">
    <property type="entry name" value="Histidine-containing phosphotransfer domain, HPT domain"/>
    <property type="match status" value="1"/>
</dbReference>
<protein>
    <submittedName>
        <fullName evidence="7">Response regulator</fullName>
    </submittedName>
</protein>
<dbReference type="SUPFAM" id="SSF52172">
    <property type="entry name" value="CheY-like"/>
    <property type="match status" value="1"/>
</dbReference>
<keyword evidence="2" id="KW-0902">Two-component regulatory system</keyword>
<dbReference type="AlphaFoldDB" id="A0A8I1DYV7"/>
<dbReference type="Proteomes" id="UP000645865">
    <property type="component" value="Unassembled WGS sequence"/>
</dbReference>
<dbReference type="InterPro" id="IPR001789">
    <property type="entry name" value="Sig_transdc_resp-reg_receiver"/>
</dbReference>
<dbReference type="CDD" id="cd17546">
    <property type="entry name" value="REC_hyHK_CKI1_RcsC-like"/>
    <property type="match status" value="1"/>
</dbReference>
<evidence type="ECO:0000313" key="7">
    <source>
        <dbReference type="EMBL" id="MBI6622121.1"/>
    </source>
</evidence>
<dbReference type="PANTHER" id="PTHR45339:SF5">
    <property type="entry name" value="HISTIDINE KINASE"/>
    <property type="match status" value="1"/>
</dbReference>